<dbReference type="CDD" id="cd05324">
    <property type="entry name" value="carb_red_PTCR-like_SDR_c"/>
    <property type="match status" value="1"/>
</dbReference>
<evidence type="ECO:0000256" key="1">
    <source>
        <dbReference type="ARBA" id="ARBA00006484"/>
    </source>
</evidence>
<dbReference type="SUPFAM" id="SSF51735">
    <property type="entry name" value="NAD(P)-binding Rossmann-fold domains"/>
    <property type="match status" value="1"/>
</dbReference>
<dbReference type="PRINTS" id="PR00080">
    <property type="entry name" value="SDRFAMILY"/>
</dbReference>
<dbReference type="PANTHER" id="PTHR43490">
    <property type="entry name" value="(+)-NEOMENTHOL DEHYDROGENASE"/>
    <property type="match status" value="1"/>
</dbReference>
<evidence type="ECO:0000313" key="5">
    <source>
        <dbReference type="EMBL" id="MBB6146431.1"/>
    </source>
</evidence>
<dbReference type="PRINTS" id="PR00081">
    <property type="entry name" value="GDHRDH"/>
</dbReference>
<accession>A0A841K5L5</accession>
<dbReference type="GO" id="GO:0016616">
    <property type="term" value="F:oxidoreductase activity, acting on the CH-OH group of donors, NAD or NADP as acceptor"/>
    <property type="evidence" value="ECO:0007669"/>
    <property type="project" value="InterPro"/>
</dbReference>
<sequence>MPSDKKVAFISGANRGIGFETARQLGQKGVTVIVGARTLQEAKAAADKLTSENIEAHAVVLDVTKEADRKAAAAFVADKFGKLDILINNAGIGGEGGLLNAHTIETTESEFQTVFNTNLYSVVAVTREFLPLLKKSAAGRIVNLSSILGSLTLQAMPNSPIAPMKAFAYNASKTALNQFTVHLAIELKDTNIKVNSAHPGWVKTELGTQYAQMEIADGAKTSVDLALIGPDGPNGKFIHAGKELPW</sequence>
<dbReference type="InterPro" id="IPR036291">
    <property type="entry name" value="NAD(P)-bd_dom_sf"/>
</dbReference>
<evidence type="ECO:0000256" key="3">
    <source>
        <dbReference type="ARBA" id="ARBA00023002"/>
    </source>
</evidence>
<evidence type="ECO:0000256" key="4">
    <source>
        <dbReference type="RuleBase" id="RU000363"/>
    </source>
</evidence>
<evidence type="ECO:0000256" key="2">
    <source>
        <dbReference type="ARBA" id="ARBA00022857"/>
    </source>
</evidence>
<dbReference type="InterPro" id="IPR045313">
    <property type="entry name" value="CBR1-like"/>
</dbReference>
<proteinExistence type="inferred from homology"/>
<dbReference type="Gene3D" id="3.40.50.720">
    <property type="entry name" value="NAD(P)-binding Rossmann-like Domain"/>
    <property type="match status" value="1"/>
</dbReference>
<reference evidence="5 6" key="1">
    <citation type="submission" date="2020-08" db="EMBL/GenBank/DDBJ databases">
        <title>Genomic Encyclopedia of Type Strains, Phase IV (KMG-IV): sequencing the most valuable type-strain genomes for metagenomic binning, comparative biology and taxonomic classification.</title>
        <authorList>
            <person name="Goeker M."/>
        </authorList>
    </citation>
    <scope>NUCLEOTIDE SEQUENCE [LARGE SCALE GENOMIC DNA]</scope>
    <source>
        <strain evidence="5 6">DSM 103733</strain>
    </source>
</reference>
<keyword evidence="3" id="KW-0560">Oxidoreductase</keyword>
<protein>
    <submittedName>
        <fullName evidence="5">NAD(P)-dependent dehydrogenase (Short-subunit alcohol dehydrogenase family)</fullName>
    </submittedName>
</protein>
<dbReference type="InterPro" id="IPR002347">
    <property type="entry name" value="SDR_fam"/>
</dbReference>
<comment type="caution">
    <text evidence="5">The sequence shown here is derived from an EMBL/GenBank/DDBJ whole genome shotgun (WGS) entry which is preliminary data.</text>
</comment>
<dbReference type="AlphaFoldDB" id="A0A841K5L5"/>
<dbReference type="Pfam" id="PF00106">
    <property type="entry name" value="adh_short"/>
    <property type="match status" value="1"/>
</dbReference>
<dbReference type="EMBL" id="JACHEK010000009">
    <property type="protein sequence ID" value="MBB6146431.1"/>
    <property type="molecule type" value="Genomic_DNA"/>
</dbReference>
<dbReference type="RefSeq" id="WP_050058137.1">
    <property type="nucleotide sequence ID" value="NZ_JACHEK010000009.1"/>
</dbReference>
<dbReference type="Proteomes" id="UP000538666">
    <property type="component" value="Unassembled WGS sequence"/>
</dbReference>
<dbReference type="PANTHER" id="PTHR43490:SF99">
    <property type="entry name" value="SHORT-CHAIN DEHYDROGENASE_REDUCTASE"/>
    <property type="match status" value="1"/>
</dbReference>
<gene>
    <name evidence="5" type="ORF">HNQ77_004403</name>
</gene>
<keyword evidence="2" id="KW-0521">NADP</keyword>
<comment type="similarity">
    <text evidence="1 4">Belongs to the short-chain dehydrogenases/reductases (SDR) family.</text>
</comment>
<evidence type="ECO:0000313" key="6">
    <source>
        <dbReference type="Proteomes" id="UP000538666"/>
    </source>
</evidence>
<organism evidence="5 6">
    <name type="scientific">Silvibacterium bohemicum</name>
    <dbReference type="NCBI Taxonomy" id="1577686"/>
    <lineage>
        <taxon>Bacteria</taxon>
        <taxon>Pseudomonadati</taxon>
        <taxon>Acidobacteriota</taxon>
        <taxon>Terriglobia</taxon>
        <taxon>Terriglobales</taxon>
        <taxon>Acidobacteriaceae</taxon>
        <taxon>Silvibacterium</taxon>
    </lineage>
</organism>
<keyword evidence="6" id="KW-1185">Reference proteome</keyword>
<name>A0A841K5L5_9BACT</name>